<name>A0ABT7XG90_9ACTN</name>
<evidence type="ECO:0000313" key="1">
    <source>
        <dbReference type="EMBL" id="MDN0064432.1"/>
    </source>
</evidence>
<reference evidence="1" key="1">
    <citation type="submission" date="2023-06" db="EMBL/GenBank/DDBJ databases">
        <authorList>
            <person name="Zeman M."/>
            <person name="Kubasova T."/>
            <person name="Jahodarova E."/>
            <person name="Nykrynova M."/>
            <person name="Rychlik I."/>
        </authorList>
    </citation>
    <scope>NUCLEOTIDE SEQUENCE</scope>
    <source>
        <strain evidence="1">176_SSukc20</strain>
    </source>
</reference>
<organism evidence="1 2">
    <name type="scientific">Collinsella ihumii</name>
    <dbReference type="NCBI Taxonomy" id="1720204"/>
    <lineage>
        <taxon>Bacteria</taxon>
        <taxon>Bacillati</taxon>
        <taxon>Actinomycetota</taxon>
        <taxon>Coriobacteriia</taxon>
        <taxon>Coriobacteriales</taxon>
        <taxon>Coriobacteriaceae</taxon>
        <taxon>Collinsella</taxon>
    </lineage>
</organism>
<dbReference type="RefSeq" id="WP_289836133.1">
    <property type="nucleotide sequence ID" value="NZ_JAUEIQ010000008.1"/>
</dbReference>
<keyword evidence="2" id="KW-1185">Reference proteome</keyword>
<proteinExistence type="predicted"/>
<dbReference type="EMBL" id="JAUEIQ010000008">
    <property type="protein sequence ID" value="MDN0064432.1"/>
    <property type="molecule type" value="Genomic_DNA"/>
</dbReference>
<evidence type="ECO:0000313" key="2">
    <source>
        <dbReference type="Proteomes" id="UP001168435"/>
    </source>
</evidence>
<accession>A0ABT7XG90</accession>
<sequence length="75" mass="8215">MSIEHVGTSEEPPSYTTLDTSAKLMAALASSKGWTHLTLGQNVDVHSSFVETPCPFGLDVAWLVERANHYLSLIR</sequence>
<dbReference type="Proteomes" id="UP001168435">
    <property type="component" value="Unassembled WGS sequence"/>
</dbReference>
<protein>
    <submittedName>
        <fullName evidence="1">Uncharacterized protein</fullName>
    </submittedName>
</protein>
<comment type="caution">
    <text evidence="1">The sequence shown here is derived from an EMBL/GenBank/DDBJ whole genome shotgun (WGS) entry which is preliminary data.</text>
</comment>
<gene>
    <name evidence="1" type="ORF">QVN30_08950</name>
</gene>
<reference evidence="1" key="2">
    <citation type="submission" date="2024-05" db="EMBL/GenBank/DDBJ databases">
        <title>Identification and characterization of horizontal gene transfer across gut microbiota members of farm animals based on homology search.</title>
        <authorList>
            <person name="Schwarzerova J."/>
            <person name="Nykrynova M."/>
            <person name="Jureckova K."/>
            <person name="Cejkova D."/>
            <person name="Rychlik I."/>
        </authorList>
    </citation>
    <scope>NUCLEOTIDE SEQUENCE</scope>
    <source>
        <strain evidence="1">176_SSukc20</strain>
    </source>
</reference>